<dbReference type="Pfam" id="PF13174">
    <property type="entry name" value="TPR_6"/>
    <property type="match status" value="2"/>
</dbReference>
<evidence type="ECO:0000259" key="2">
    <source>
        <dbReference type="Pfam" id="PF16331"/>
    </source>
</evidence>
<evidence type="ECO:0000313" key="3">
    <source>
        <dbReference type="EMBL" id="TFH69039.1"/>
    </source>
</evidence>
<organism evidence="3 4">
    <name type="scientific">Gammaproteobacteria bacterium LSUCC0057</name>
    <dbReference type="NCBI Taxonomy" id="2559237"/>
    <lineage>
        <taxon>Bacteria</taxon>
        <taxon>Pseudomonadati</taxon>
        <taxon>Pseudomonadota</taxon>
        <taxon>Gammaproteobacteria</taxon>
        <taxon>Cellvibrionales</taxon>
        <taxon>Porticoccaceae</taxon>
        <taxon>SAR92 clade</taxon>
    </lineage>
</organism>
<comment type="caution">
    <text evidence="3">The sequence shown here is derived from an EMBL/GenBank/DDBJ whole genome shotgun (WGS) entry which is preliminary data.</text>
</comment>
<dbReference type="SUPFAM" id="SSF48452">
    <property type="entry name" value="TPR-like"/>
    <property type="match status" value="1"/>
</dbReference>
<dbReference type="AlphaFoldDB" id="A0A4Y8UN32"/>
<dbReference type="InterPro" id="IPR032519">
    <property type="entry name" value="YbgF_tri"/>
</dbReference>
<evidence type="ECO:0000256" key="1">
    <source>
        <dbReference type="SAM" id="SignalP"/>
    </source>
</evidence>
<feature type="chain" id="PRO_5021320409" evidence="1">
    <location>
        <begin position="25"/>
        <end position="240"/>
    </location>
</feature>
<evidence type="ECO:0000313" key="4">
    <source>
        <dbReference type="Proteomes" id="UP000298133"/>
    </source>
</evidence>
<protein>
    <submittedName>
        <fullName evidence="3">Tetratricopeptide repeat protein</fullName>
    </submittedName>
</protein>
<keyword evidence="1" id="KW-0732">Signal</keyword>
<sequence length="240" mass="25981">MIKLSSATAALGAAALLLSSPLMAQARIVDISQPAAPVAVPSGEQYYQLQVLQEEVRQLRGLVEELSYTLNKVRLQQEGDYLNLDRRLAALDSAAAPAVVPAEGDTVQPQLLDADQLAAIDADYSAATDLLLKQRDIDAAASAYQAHIDNYANSPYLANAWYWLGEIALLRGQQQAAENAFGTILKRYGDHAKALDAKFKLAKIYAESGDRALAEKLFKELANGDSGTAIKARAYLRDNF</sequence>
<dbReference type="Proteomes" id="UP000298133">
    <property type="component" value="Unassembled WGS sequence"/>
</dbReference>
<keyword evidence="4" id="KW-1185">Reference proteome</keyword>
<name>A0A4Y8UN32_9GAMM</name>
<reference evidence="3 4" key="1">
    <citation type="submission" date="2019-03" db="EMBL/GenBank/DDBJ databases">
        <title>Draft genome of Gammaproteobacteria bacterium LSUCC0057, a member of the SAR92 clade.</title>
        <authorList>
            <person name="Lanclos V.C."/>
            <person name="Doiron C."/>
            <person name="Henson M.W."/>
            <person name="Thrash J.C."/>
        </authorList>
    </citation>
    <scope>NUCLEOTIDE SEQUENCE [LARGE SCALE GENOMIC DNA]</scope>
    <source>
        <strain evidence="3 4">LSUCC0057</strain>
    </source>
</reference>
<dbReference type="Pfam" id="PF16331">
    <property type="entry name" value="TolA_bind_tri"/>
    <property type="match status" value="1"/>
</dbReference>
<dbReference type="EMBL" id="SPIA01000001">
    <property type="protein sequence ID" value="TFH69039.1"/>
    <property type="molecule type" value="Genomic_DNA"/>
</dbReference>
<dbReference type="GO" id="GO:0070206">
    <property type="term" value="P:protein trimerization"/>
    <property type="evidence" value="ECO:0007669"/>
    <property type="project" value="InterPro"/>
</dbReference>
<dbReference type="Gene3D" id="1.25.40.10">
    <property type="entry name" value="Tetratricopeptide repeat domain"/>
    <property type="match status" value="1"/>
</dbReference>
<dbReference type="InterPro" id="IPR011990">
    <property type="entry name" value="TPR-like_helical_dom_sf"/>
</dbReference>
<dbReference type="OrthoDB" id="9768142at2"/>
<feature type="domain" description="YbgF trimerisation" evidence="2">
    <location>
        <begin position="47"/>
        <end position="97"/>
    </location>
</feature>
<dbReference type="Gene3D" id="1.20.5.110">
    <property type="match status" value="1"/>
</dbReference>
<gene>
    <name evidence="3" type="ORF">E3W66_03640</name>
</gene>
<feature type="signal peptide" evidence="1">
    <location>
        <begin position="1"/>
        <end position="24"/>
    </location>
</feature>
<accession>A0A4Y8UN32</accession>
<dbReference type="InterPro" id="IPR019734">
    <property type="entry name" value="TPR_rpt"/>
</dbReference>
<proteinExistence type="predicted"/>